<protein>
    <recommendedName>
        <fullName evidence="1">Nbr1 FW domain-containing protein</fullName>
    </recommendedName>
</protein>
<reference evidence="3 4" key="1">
    <citation type="submission" date="2019-09" db="EMBL/GenBank/DDBJ databases">
        <authorList>
            <consortium name="PulseNet: The National Subtyping Network for Foodborne Disease Surveillance"/>
            <person name="Tarr C.L."/>
            <person name="Trees E."/>
            <person name="Katz L.S."/>
            <person name="Carleton-Romer H.A."/>
            <person name="Stroika S."/>
            <person name="Kucerova Z."/>
            <person name="Roache K.F."/>
            <person name="Sabol A.L."/>
            <person name="Besser J."/>
            <person name="Gerner-Smidt P."/>
        </authorList>
    </citation>
    <scope>NUCLEOTIDE SEQUENCE [LARGE SCALE GENOMIC DNA]</scope>
    <source>
        <strain evidence="3 4">PNUSAL005692</strain>
    </source>
</reference>
<evidence type="ECO:0000313" key="2">
    <source>
        <dbReference type="EMBL" id="ECY9782066.1"/>
    </source>
</evidence>
<proteinExistence type="predicted"/>
<dbReference type="EMBL" id="AALGDA010000204">
    <property type="protein sequence ID" value="ECY9784639.1"/>
    <property type="molecule type" value="Genomic_DNA"/>
</dbReference>
<dbReference type="Pfam" id="PF16158">
    <property type="entry name" value="N_BRCA1_IG"/>
    <property type="match status" value="1"/>
</dbReference>
<comment type="caution">
    <text evidence="3">The sequence shown here is derived from an EMBL/GenBank/DDBJ whole genome shotgun (WGS) entry which is preliminary data.</text>
</comment>
<feature type="domain" description="Nbr1 FW" evidence="1">
    <location>
        <begin position="168"/>
        <end position="260"/>
    </location>
</feature>
<accession>A0AAD2MIH8</accession>
<dbReference type="Gene3D" id="2.60.40.10">
    <property type="entry name" value="Immunoglobulins"/>
    <property type="match status" value="1"/>
</dbReference>
<evidence type="ECO:0000259" key="1">
    <source>
        <dbReference type="Pfam" id="PF16158"/>
    </source>
</evidence>
<dbReference type="InterPro" id="IPR013783">
    <property type="entry name" value="Ig-like_fold"/>
</dbReference>
<dbReference type="EMBL" id="AALGDA010000007">
    <property type="protein sequence ID" value="ECY9782066.1"/>
    <property type="molecule type" value="Genomic_DNA"/>
</dbReference>
<dbReference type="AlphaFoldDB" id="A0AAD2MIH8"/>
<evidence type="ECO:0000313" key="4">
    <source>
        <dbReference type="Proteomes" id="UP000489121"/>
    </source>
</evidence>
<dbReference type="InterPro" id="IPR032350">
    <property type="entry name" value="Nbr1_FW"/>
</dbReference>
<evidence type="ECO:0000313" key="3">
    <source>
        <dbReference type="EMBL" id="ECY9784639.1"/>
    </source>
</evidence>
<gene>
    <name evidence="2" type="ORF">F6515_03595</name>
    <name evidence="3" type="ORF">F6515_16880</name>
</gene>
<dbReference type="RefSeq" id="WP_104869853.1">
    <property type="nucleotide sequence ID" value="NZ_JBGDKU010000008.1"/>
</dbReference>
<name>A0AAD2MIH8_LISMN</name>
<sequence length="274" mass="31706">MEIREYLSKLKNGLTYKGNQSAFVTDLFQACGSNHFLPEQRNSSTQKNLFKGRPLTGEMKASFPRPFRTNDLAGFIEKYVGSTYVKIFDEFQISSNSRFDKHFVALTLAQQFKVFVESDKSDVPDIIAPTYQNFLDNPSATQRSMDETNVPLHVGDRVDLINQAAKNYTVGMNKKFLHQWKLKNSGKVEWRNRKLIFVNNDKKEVRVKAIPSEIVIPDIKPGKFVDIETEFDSRAFEGVFTTMWKMVDQDGNDCFPNQKWLFDVNIKVEFRLED</sequence>
<dbReference type="Proteomes" id="UP000489121">
    <property type="component" value="Unassembled WGS sequence"/>
</dbReference>
<organism evidence="3 4">
    <name type="scientific">Listeria monocytogenes</name>
    <dbReference type="NCBI Taxonomy" id="1639"/>
    <lineage>
        <taxon>Bacteria</taxon>
        <taxon>Bacillati</taxon>
        <taxon>Bacillota</taxon>
        <taxon>Bacilli</taxon>
        <taxon>Bacillales</taxon>
        <taxon>Listeriaceae</taxon>
        <taxon>Listeria</taxon>
    </lineage>
</organism>